<evidence type="ECO:0000313" key="2">
    <source>
        <dbReference type="Proteomes" id="UP000789570"/>
    </source>
</evidence>
<comment type="caution">
    <text evidence="1">The sequence shown here is derived from an EMBL/GenBank/DDBJ whole genome shotgun (WGS) entry which is preliminary data.</text>
</comment>
<dbReference type="AlphaFoldDB" id="A0A9N9AXU6"/>
<sequence>IFNAGEETFRAKKSMCLEKYNMMLNEQRTVERLSSPVLEFLYNEELMTQTQKRKMEIRLSVWRLLVISSLGFVDSLDYPPVKKLQIQKYAFCKNVIACREIMQMEDMEDEATIP</sequence>
<dbReference type="EMBL" id="CAJVPQ010001294">
    <property type="protein sequence ID" value="CAG8544028.1"/>
    <property type="molecule type" value="Genomic_DNA"/>
</dbReference>
<reference evidence="1" key="1">
    <citation type="submission" date="2021-06" db="EMBL/GenBank/DDBJ databases">
        <authorList>
            <person name="Kallberg Y."/>
            <person name="Tangrot J."/>
            <person name="Rosling A."/>
        </authorList>
    </citation>
    <scope>NUCLEOTIDE SEQUENCE</scope>
    <source>
        <strain evidence="1">UK204</strain>
    </source>
</reference>
<protein>
    <submittedName>
        <fullName evidence="1">15935_t:CDS:1</fullName>
    </submittedName>
</protein>
<organism evidence="1 2">
    <name type="scientific">Funneliformis caledonium</name>
    <dbReference type="NCBI Taxonomy" id="1117310"/>
    <lineage>
        <taxon>Eukaryota</taxon>
        <taxon>Fungi</taxon>
        <taxon>Fungi incertae sedis</taxon>
        <taxon>Mucoromycota</taxon>
        <taxon>Glomeromycotina</taxon>
        <taxon>Glomeromycetes</taxon>
        <taxon>Glomerales</taxon>
        <taxon>Glomeraceae</taxon>
        <taxon>Funneliformis</taxon>
    </lineage>
</organism>
<feature type="non-terminal residue" evidence="1">
    <location>
        <position position="114"/>
    </location>
</feature>
<name>A0A9N9AXU6_9GLOM</name>
<proteinExistence type="predicted"/>
<keyword evidence="2" id="KW-1185">Reference proteome</keyword>
<gene>
    <name evidence="1" type="ORF">FCALED_LOCUS5782</name>
</gene>
<dbReference type="Proteomes" id="UP000789570">
    <property type="component" value="Unassembled WGS sequence"/>
</dbReference>
<evidence type="ECO:0000313" key="1">
    <source>
        <dbReference type="EMBL" id="CAG8544028.1"/>
    </source>
</evidence>
<accession>A0A9N9AXU6</accession>